<dbReference type="InterPro" id="IPR012337">
    <property type="entry name" value="RNaseH-like_sf"/>
</dbReference>
<dbReference type="Gene3D" id="3.30.420.10">
    <property type="entry name" value="Ribonuclease H-like superfamily/Ribonuclease H"/>
    <property type="match status" value="1"/>
</dbReference>
<dbReference type="InterPro" id="IPR001584">
    <property type="entry name" value="Integrase_cat-core"/>
</dbReference>
<dbReference type="InterPro" id="IPR039537">
    <property type="entry name" value="Retrotran_Ty1/copia-like"/>
</dbReference>
<accession>A0ABQ4YXB1</accession>
<reference evidence="8" key="2">
    <citation type="submission" date="2022-01" db="EMBL/GenBank/DDBJ databases">
        <authorList>
            <person name="Yamashiro T."/>
            <person name="Shiraishi A."/>
            <person name="Satake H."/>
            <person name="Nakayama K."/>
        </authorList>
    </citation>
    <scope>NUCLEOTIDE SEQUENCE</scope>
</reference>
<evidence type="ECO:0000259" key="7">
    <source>
        <dbReference type="PROSITE" id="PS50994"/>
    </source>
</evidence>
<name>A0ABQ4YXB1_9ASTR</name>
<sequence length="1685" mass="190655">MAYTSSSSGSDTEVKSYSKDCVKTYEKLQKQFDEQKQILNKANLEIVAYQLGQKSVEAQLEKQLDKVLKEKEDLKAKLEGFETSLKNLSKLLNSQLSAKDKTGLGYGGQLNENDCEVVENMIESVFDSRSSDGEDIQANDRFKKVDGYHAVPPPITGNYIPPKADLSFAGLDDSVYKCNVSKNIDNESKVETNVTQTSTHSVEKPKTVRPSALIIKDWVSDDEDIFQSNDVQATDKPSFKKIEFTIARNESVKPKQAEKPRIITQNPKVDRRDWNGQMTQKLGLGFGFTKKACFVCGSLSHLIRDCTFHEDRMAKKSVMKNNVNQGTGQRETRPVWNNAQRINHQNKFVPSAVLTRFRKVPVNAAKHSSFRAATSTSVVKPVNTATHTHRVNVSKTRTNTFHKLHSSIRRPFYKSTAPNTRISNEKVNTVRVKGVNTAGQTAVSAVKGNGVTAVKASAGCVWRPKMTDLNNVSKDNSGSWVSKRVNYVDPQGRLKHMIGNKYFLTDYQDIDGGFVAFGGGTRGGKITGKGKIRTNKLDFEDVFFVKELNFNLFYVSQICDKKNNVLFTKTKCLVLSPNFKLLDENEVLLRVPRQSNMYNFDLRNVVPSGNLTCLFAKATIDESNLWHRRLGHVNFKTMNKLVKGNLVRGLPSKIFENNHTCVACQKGKQHKASCKAKLVSLISQPLQMLHMDLFGPTSVRSINHKTYCLVVTDDFNRFSWVFFLASKDETSGILKRFITEIENQLNHKVKVIRCDNGTEFKNREMNEFCGQKGIKREFSVARTPQQNRVAERKNRTLIEAARTMLADSLLPTVFWAEAVNTACYVLNRVLVTKPHNKTPYELIIGKFDGKAEEGFLVGYSMNNKAFRVFNSETRKVEKNLHVNFLENKPNVVGQGPKWLFDIDSLTKSMNYQLVSAGNQTDKNTGPQDTNGNAGLKKNSSGDKCKDAIAYDVVGDKPVQKPTSENKQALQNVLDKMMDQEKEASEQSYAVRKEFEAQCNRQLLQYKTTRASNTNSFNTVSTPVSTSSASRTFGDAGSSFDPFGGSFPIEFTNIPDDTLIPDLDDDAAIQSPGIFGKAYDDDELDAYTYPYADQSMGQIIGDPKSAVQTRGMTKKSFGEQALISYIQKQQRTNHNDYQNCLFACFLSQDEPKKITQSLDDESWVEAMQEELLQFKIQKVYRNKKDERGIVVRNKARLVAQGYKQEEGIDYDEVFSPVARIDGIRLFLAYASFMNFLVYQMDVKSAFLYGTIKEEVYVSQPLGFVDPEFPEKVYKVEKALYGLHQAPRAWYETLSTYLLDNSFHRGQIDKTLFIKRVKGDILLVQVYVDDIIFGSTRKSLCTDFKQMMHKRFQMSLMGELTFFLGLQVKQKDDEIFISQDKYVGEILKKFGFSSIRTANTPMETNKALAKVEDGEDVDVHLYRSMIGSLMYLTSSRPDIMFSVCACSRFQVQPKVFYMHAIKRIFRYLKGRPKLGLWYPKDSPFILETFSDSDYAGASLDRKSTTGDYGYNFMKTKIHVDNESAICVVKNPVSHSKTKHIEIRYHFIRDSYKKRLIEMVKIHTDKNVADLLTKAFDMRLSIRSGKTEWKGLWQHLMSQVLRELVHVVVPVNTLGSGDDSMKLLELMAHCTKLSAMGTTTASTTDDGEAEITDRIDGQVKTIIEASLRRHLKLEDSDGITSLPNTKIF</sequence>
<proteinExistence type="predicted"/>
<dbReference type="Pfam" id="PF13976">
    <property type="entry name" value="gag_pre-integrs"/>
    <property type="match status" value="1"/>
</dbReference>
<evidence type="ECO:0000256" key="1">
    <source>
        <dbReference type="ARBA" id="ARBA00022670"/>
    </source>
</evidence>
<dbReference type="InterPro" id="IPR036397">
    <property type="entry name" value="RNaseH_sf"/>
</dbReference>
<evidence type="ECO:0000256" key="2">
    <source>
        <dbReference type="ARBA" id="ARBA00022723"/>
    </source>
</evidence>
<reference evidence="8" key="1">
    <citation type="journal article" date="2022" name="Int. J. Mol. Sci.">
        <title>Draft Genome of Tanacetum Coccineum: Genomic Comparison of Closely Related Tanacetum-Family Plants.</title>
        <authorList>
            <person name="Yamashiro T."/>
            <person name="Shiraishi A."/>
            <person name="Nakayama K."/>
            <person name="Satake H."/>
        </authorList>
    </citation>
    <scope>NUCLEOTIDE SEQUENCE</scope>
</reference>
<dbReference type="PROSITE" id="PS50994">
    <property type="entry name" value="INTEGRASE"/>
    <property type="match status" value="1"/>
</dbReference>
<dbReference type="EMBL" id="BQNB010010829">
    <property type="protein sequence ID" value="GJS82494.1"/>
    <property type="molecule type" value="Genomic_DNA"/>
</dbReference>
<dbReference type="Pfam" id="PF07727">
    <property type="entry name" value="RVT_2"/>
    <property type="match status" value="1"/>
</dbReference>
<keyword evidence="4" id="KW-0378">Hydrolase</keyword>
<feature type="domain" description="Integrase catalytic" evidence="7">
    <location>
        <begin position="681"/>
        <end position="847"/>
    </location>
</feature>
<dbReference type="Pfam" id="PF22936">
    <property type="entry name" value="Pol_BBD"/>
    <property type="match status" value="1"/>
</dbReference>
<comment type="caution">
    <text evidence="8">The sequence shown here is derived from an EMBL/GenBank/DDBJ whole genome shotgun (WGS) entry which is preliminary data.</text>
</comment>
<dbReference type="SUPFAM" id="SSF53098">
    <property type="entry name" value="Ribonuclease H-like"/>
    <property type="match status" value="1"/>
</dbReference>
<dbReference type="Pfam" id="PF00665">
    <property type="entry name" value="rve"/>
    <property type="match status" value="1"/>
</dbReference>
<dbReference type="InterPro" id="IPR054722">
    <property type="entry name" value="PolX-like_BBD"/>
</dbReference>
<protein>
    <submittedName>
        <fullName evidence="8">Ribonuclease H-like domain-containing protein</fullName>
    </submittedName>
</protein>
<dbReference type="PANTHER" id="PTHR42648:SF32">
    <property type="entry name" value="RIBONUCLEASE H-LIKE DOMAIN, GAG-PRE-INTEGRASE DOMAIN PROTEIN-RELATED"/>
    <property type="match status" value="1"/>
</dbReference>
<evidence type="ECO:0000256" key="4">
    <source>
        <dbReference type="ARBA" id="ARBA00022801"/>
    </source>
</evidence>
<dbReference type="Pfam" id="PF25597">
    <property type="entry name" value="SH3_retrovirus"/>
    <property type="match status" value="1"/>
</dbReference>
<dbReference type="InterPro" id="IPR013103">
    <property type="entry name" value="RVT_2"/>
</dbReference>
<evidence type="ECO:0000313" key="8">
    <source>
        <dbReference type="EMBL" id="GJS82494.1"/>
    </source>
</evidence>
<dbReference type="InterPro" id="IPR025724">
    <property type="entry name" value="GAG-pre-integrase_dom"/>
</dbReference>
<evidence type="ECO:0000313" key="9">
    <source>
        <dbReference type="Proteomes" id="UP001151760"/>
    </source>
</evidence>
<keyword evidence="1" id="KW-0645">Protease</keyword>
<dbReference type="PANTHER" id="PTHR42648">
    <property type="entry name" value="TRANSPOSASE, PUTATIVE-RELATED"/>
    <property type="match status" value="1"/>
</dbReference>
<dbReference type="InterPro" id="IPR057670">
    <property type="entry name" value="SH3_retrovirus"/>
</dbReference>
<feature type="compositionally biased region" description="Polar residues" evidence="6">
    <location>
        <begin position="916"/>
        <end position="932"/>
    </location>
</feature>
<gene>
    <name evidence="8" type="ORF">Tco_0749035</name>
</gene>
<keyword evidence="5" id="KW-0175">Coiled coil</keyword>
<evidence type="ECO:0000256" key="3">
    <source>
        <dbReference type="ARBA" id="ARBA00022750"/>
    </source>
</evidence>
<evidence type="ECO:0000256" key="5">
    <source>
        <dbReference type="SAM" id="Coils"/>
    </source>
</evidence>
<dbReference type="CDD" id="cd09272">
    <property type="entry name" value="RNase_HI_RT_Ty1"/>
    <property type="match status" value="1"/>
</dbReference>
<feature type="coiled-coil region" evidence="5">
    <location>
        <begin position="25"/>
        <end position="91"/>
    </location>
</feature>
<keyword evidence="2" id="KW-0479">Metal-binding</keyword>
<feature type="region of interest" description="Disordered" evidence="6">
    <location>
        <begin position="916"/>
        <end position="940"/>
    </location>
</feature>
<organism evidence="8 9">
    <name type="scientific">Tanacetum coccineum</name>
    <dbReference type="NCBI Taxonomy" id="301880"/>
    <lineage>
        <taxon>Eukaryota</taxon>
        <taxon>Viridiplantae</taxon>
        <taxon>Streptophyta</taxon>
        <taxon>Embryophyta</taxon>
        <taxon>Tracheophyta</taxon>
        <taxon>Spermatophyta</taxon>
        <taxon>Magnoliopsida</taxon>
        <taxon>eudicotyledons</taxon>
        <taxon>Gunneridae</taxon>
        <taxon>Pentapetalae</taxon>
        <taxon>asterids</taxon>
        <taxon>campanulids</taxon>
        <taxon>Asterales</taxon>
        <taxon>Asteraceae</taxon>
        <taxon>Asteroideae</taxon>
        <taxon>Anthemideae</taxon>
        <taxon>Anthemidinae</taxon>
        <taxon>Tanacetum</taxon>
    </lineage>
</organism>
<keyword evidence="3" id="KW-0064">Aspartyl protease</keyword>
<keyword evidence="9" id="KW-1185">Reference proteome</keyword>
<evidence type="ECO:0000256" key="6">
    <source>
        <dbReference type="SAM" id="MobiDB-lite"/>
    </source>
</evidence>
<dbReference type="SUPFAM" id="SSF56672">
    <property type="entry name" value="DNA/RNA polymerases"/>
    <property type="match status" value="1"/>
</dbReference>
<dbReference type="Proteomes" id="UP001151760">
    <property type="component" value="Unassembled WGS sequence"/>
</dbReference>
<dbReference type="InterPro" id="IPR043502">
    <property type="entry name" value="DNA/RNA_pol_sf"/>
</dbReference>